<reference evidence="3 4" key="1">
    <citation type="submission" date="2020-08" db="EMBL/GenBank/DDBJ databases">
        <title>Genomic Encyclopedia of Type Strains, Phase IV (KMG-IV): sequencing the most valuable type-strain genomes for metagenomic binning, comparative biology and taxonomic classification.</title>
        <authorList>
            <person name="Goeker M."/>
        </authorList>
    </citation>
    <scope>NUCLEOTIDE SEQUENCE [LARGE SCALE GENOMIC DNA]</scope>
    <source>
        <strain evidence="3 4">DSM 22975</strain>
    </source>
</reference>
<dbReference type="GO" id="GO:0016887">
    <property type="term" value="F:ATP hydrolysis activity"/>
    <property type="evidence" value="ECO:0007669"/>
    <property type="project" value="InterPro"/>
</dbReference>
<dbReference type="AlphaFoldDB" id="A0A841GH76"/>
<keyword evidence="3" id="KW-0269">Exonuclease</keyword>
<feature type="coiled-coil region" evidence="1">
    <location>
        <begin position="835"/>
        <end position="869"/>
    </location>
</feature>
<dbReference type="Proteomes" id="UP000585721">
    <property type="component" value="Unassembled WGS sequence"/>
</dbReference>
<comment type="caution">
    <text evidence="3">The sequence shown here is derived from an EMBL/GenBank/DDBJ whole genome shotgun (WGS) entry which is preliminary data.</text>
</comment>
<organism evidence="3 4">
    <name type="scientific">Tolumonas osonensis</name>
    <dbReference type="NCBI Taxonomy" id="675874"/>
    <lineage>
        <taxon>Bacteria</taxon>
        <taxon>Pseudomonadati</taxon>
        <taxon>Pseudomonadota</taxon>
        <taxon>Gammaproteobacteria</taxon>
        <taxon>Aeromonadales</taxon>
        <taxon>Aeromonadaceae</taxon>
        <taxon>Tolumonas</taxon>
    </lineage>
</organism>
<keyword evidence="1" id="KW-0175">Coiled coil</keyword>
<protein>
    <submittedName>
        <fullName evidence="3">Exonuclease SbcC</fullName>
    </submittedName>
</protein>
<dbReference type="EMBL" id="JACHGR010000006">
    <property type="protein sequence ID" value="MBB6056026.1"/>
    <property type="molecule type" value="Genomic_DNA"/>
</dbReference>
<dbReference type="PANTHER" id="PTHR32114:SF2">
    <property type="entry name" value="ABC TRANSPORTER ABCH.3"/>
    <property type="match status" value="1"/>
</dbReference>
<keyword evidence="4" id="KW-1185">Reference proteome</keyword>
<keyword evidence="3" id="KW-0378">Hydrolase</keyword>
<accession>A0A841GH76</accession>
<feature type="coiled-coil region" evidence="1">
    <location>
        <begin position="747"/>
        <end position="795"/>
    </location>
</feature>
<feature type="domain" description="Rad50/SbcC-type AAA" evidence="2">
    <location>
        <begin position="7"/>
        <end position="226"/>
    </location>
</feature>
<evidence type="ECO:0000313" key="4">
    <source>
        <dbReference type="Proteomes" id="UP000585721"/>
    </source>
</evidence>
<gene>
    <name evidence="3" type="ORF">HNR75_001956</name>
</gene>
<dbReference type="InterPro" id="IPR038729">
    <property type="entry name" value="Rad50/SbcC_AAA"/>
</dbReference>
<proteinExistence type="predicted"/>
<keyword evidence="3" id="KW-0540">Nuclease</keyword>
<dbReference type="SUPFAM" id="SSF52540">
    <property type="entry name" value="P-loop containing nucleoside triphosphate hydrolases"/>
    <property type="match status" value="2"/>
</dbReference>
<dbReference type="Pfam" id="PF13476">
    <property type="entry name" value="AAA_23"/>
    <property type="match status" value="1"/>
</dbReference>
<evidence type="ECO:0000256" key="1">
    <source>
        <dbReference type="SAM" id="Coils"/>
    </source>
</evidence>
<feature type="coiled-coil region" evidence="1">
    <location>
        <begin position="645"/>
        <end position="672"/>
    </location>
</feature>
<name>A0A841GH76_9GAMM</name>
<dbReference type="GO" id="GO:0006302">
    <property type="term" value="P:double-strand break repair"/>
    <property type="evidence" value="ECO:0007669"/>
    <property type="project" value="InterPro"/>
</dbReference>
<dbReference type="Pfam" id="PF13558">
    <property type="entry name" value="SbcC_Walker_B"/>
    <property type="match status" value="1"/>
</dbReference>
<dbReference type="Gene3D" id="3.40.50.300">
    <property type="entry name" value="P-loop containing nucleotide triphosphate hydrolases"/>
    <property type="match status" value="2"/>
</dbReference>
<dbReference type="PANTHER" id="PTHR32114">
    <property type="entry name" value="ABC TRANSPORTER ABCH.3"/>
    <property type="match status" value="1"/>
</dbReference>
<dbReference type="RefSeq" id="WP_188026765.1">
    <property type="nucleotide sequence ID" value="NZ_JACHGR010000006.1"/>
</dbReference>
<feature type="coiled-coil region" evidence="1">
    <location>
        <begin position="992"/>
        <end position="1079"/>
    </location>
</feature>
<feature type="coiled-coil region" evidence="1">
    <location>
        <begin position="460"/>
        <end position="490"/>
    </location>
</feature>
<dbReference type="GO" id="GO:0004527">
    <property type="term" value="F:exonuclease activity"/>
    <property type="evidence" value="ECO:0007669"/>
    <property type="project" value="UniProtKB-KW"/>
</dbReference>
<feature type="coiled-coil region" evidence="1">
    <location>
        <begin position="911"/>
        <end position="938"/>
    </location>
</feature>
<feature type="coiled-coil region" evidence="1">
    <location>
        <begin position="367"/>
        <end position="404"/>
    </location>
</feature>
<evidence type="ECO:0000259" key="2">
    <source>
        <dbReference type="Pfam" id="PF13476"/>
    </source>
</evidence>
<evidence type="ECO:0000313" key="3">
    <source>
        <dbReference type="EMBL" id="MBB6056026.1"/>
    </source>
</evidence>
<dbReference type="InterPro" id="IPR027417">
    <property type="entry name" value="P-loop_NTPase"/>
</dbReference>
<sequence length="1253" mass="145566">MKILAVRGENLASLTHPFSIDFTHGRLGDSGLFAITGNTGAGKSTILDAICLALYDQIARFPANKKNMAEIGRADDPDRLKANDVRLILSRGAVSGYAEVDFTGRDGQSYCARWSVRRARNRPDGKCQKQERSLRQLTEGGVTYAGGQRDVQSQIDEKIGLSWEQFRRAVILPQGDFAAFLKAGMDERSALLERMTGTEHYSALSVAAYERAKAERQKLTALEEKLGDQPQFSPEERENLQSRLQTVSLQQKQTAQQLTLLQEWQDMQQRLQELQLATDESRKELQTVTEEWHTQEPARQRLISLERVQVARPAHEQSDRTLLELQRVTETLQQSQLQLCRHQEQEQPLQLQVQQALQQREGDEASFAVLQREIRQARELDNSLKERRQQMQLATEQLLVLQTETTQQHHIRQQQHHTLDQLQQQRDGLQRWLEDNHHWQRQAQQQQPLLKAMQDYLGEKQRWQQQHQQISADQQQLKELEQARVALQHHFQHQQDALQNIKLRLQQEGEVQEWQALQQLHNRWLEVQGIAERCYHLKGVAEQAVQGYRQRSGLLQRQQQCRQSLQHIADRRQALQPELEALQQQWQDVNQTLKETRLRSRLQDFRAYLVENEPCPLCGSTHHPHRIETVSDSLLLQLERQQLFLQQQTDRIQIESAQLQEAESQTIRAEKELVQQLTHLDEALHVLELQWQNLRQDYIALLPAWPGDESQWLPLVTTLAQVQHQHTLQAGELHQQYERGRSQFERQQQLLNRQKELTQQAQDYERELMTLRSRADKLQSACDLLQQQQSALQLRLQQTELALDEQLSPLEWRDYLTIQQGPVWLTSWQKCCQEYLRAEQRWMETEQQYQQLQAEMSAQTSRLQILQEQLDLRQQEQARIHSDYQQLLQQRQACLEGQPAEPLEEQWALRLQQNRQTVELQQQKLQRWQEQRIALQSQVTSQQHHLEQLQAQQRTLLHSTMQHQQKLGMSEYDIRQLLLVPIEQVRLQREQLALLDDQLTQVRTRLQEREQQAELQRRRCEMLQEAQPQWKGLESGLLTALQQELKLQLQELDQQLFEVKRLLLQAEEAAVTLADLQQAYQAQQKISDRWQQLSDLIGSANGAKFRTFAQSLTLEQLLGLANRHLEELAPRYQLQRVPGTDLALQVIDRDMGDDIRAVESLSGGESFLVSLALALGLSSLSSHDTRIESLFIDEGFGTLDPESLDTAIASLDALQAAGRQVGVISHVQTLVERIGVQIKVQSLGGGESRIILP</sequence>